<protein>
    <submittedName>
        <fullName evidence="7">Thiol-disulfide oxidoreductase</fullName>
    </submittedName>
</protein>
<evidence type="ECO:0000256" key="2">
    <source>
        <dbReference type="ARBA" id="ARBA00022748"/>
    </source>
</evidence>
<dbReference type="SUPFAM" id="SSF52833">
    <property type="entry name" value="Thioredoxin-like"/>
    <property type="match status" value="1"/>
</dbReference>
<keyword evidence="3" id="KW-1015">Disulfide bond</keyword>
<evidence type="ECO:0000313" key="7">
    <source>
        <dbReference type="EMBL" id="EFK97685.1"/>
    </source>
</evidence>
<dbReference type="PANTHER" id="PTHR42852:SF6">
    <property type="entry name" value="THIOL:DISULFIDE INTERCHANGE PROTEIN DSBE"/>
    <property type="match status" value="1"/>
</dbReference>
<organism evidence="7">
    <name type="scientific">sediment metagenome</name>
    <dbReference type="NCBI Taxonomy" id="749907"/>
    <lineage>
        <taxon>unclassified sequences</taxon>
        <taxon>metagenomes</taxon>
        <taxon>ecological metagenomes</taxon>
    </lineage>
</organism>
<evidence type="ECO:0000259" key="6">
    <source>
        <dbReference type="PROSITE" id="PS51352"/>
    </source>
</evidence>
<dbReference type="GO" id="GO:0017004">
    <property type="term" value="P:cytochrome complex assembly"/>
    <property type="evidence" value="ECO:0007669"/>
    <property type="project" value="UniProtKB-KW"/>
</dbReference>
<dbReference type="InterPro" id="IPR000866">
    <property type="entry name" value="AhpC/TSA"/>
</dbReference>
<dbReference type="GO" id="GO:0030313">
    <property type="term" value="C:cell envelope"/>
    <property type="evidence" value="ECO:0007669"/>
    <property type="project" value="UniProtKB-SubCell"/>
</dbReference>
<dbReference type="PROSITE" id="PS00194">
    <property type="entry name" value="THIOREDOXIN_1"/>
    <property type="match status" value="1"/>
</dbReference>
<dbReference type="CDD" id="cd02966">
    <property type="entry name" value="TlpA_like_family"/>
    <property type="match status" value="1"/>
</dbReference>
<dbReference type="InterPro" id="IPR017937">
    <property type="entry name" value="Thioredoxin_CS"/>
</dbReference>
<evidence type="ECO:0000256" key="5">
    <source>
        <dbReference type="SAM" id="MobiDB-lite"/>
    </source>
</evidence>
<feature type="compositionally biased region" description="Low complexity" evidence="5">
    <location>
        <begin position="24"/>
        <end position="37"/>
    </location>
</feature>
<dbReference type="InterPro" id="IPR050553">
    <property type="entry name" value="Thioredoxin_ResA/DsbE_sf"/>
</dbReference>
<gene>
    <name evidence="7" type="primary">resA</name>
    <name evidence="7" type="ORF">LDC_0259</name>
</gene>
<keyword evidence="4" id="KW-0676">Redox-active center</keyword>
<name>D9PFH7_9ZZZZ</name>
<dbReference type="GO" id="GO:0016491">
    <property type="term" value="F:oxidoreductase activity"/>
    <property type="evidence" value="ECO:0007669"/>
    <property type="project" value="InterPro"/>
</dbReference>
<dbReference type="PANTHER" id="PTHR42852">
    <property type="entry name" value="THIOL:DISULFIDE INTERCHANGE PROTEIN DSBE"/>
    <property type="match status" value="1"/>
</dbReference>
<dbReference type="GO" id="GO:0016209">
    <property type="term" value="F:antioxidant activity"/>
    <property type="evidence" value="ECO:0007669"/>
    <property type="project" value="InterPro"/>
</dbReference>
<reference evidence="7" key="1">
    <citation type="submission" date="2010-07" db="EMBL/GenBank/DDBJ databases">
        <authorList>
            <consortium name="CONSOLIDER consortium CSD2007-00005"/>
            <person name="Guazzaroni M.-E."/>
            <person name="Richter M."/>
            <person name="Garcia-Salamanca A."/>
            <person name="Yarza P."/>
            <person name="Ferrer M."/>
        </authorList>
    </citation>
    <scope>NUCLEOTIDE SEQUENCE</scope>
</reference>
<evidence type="ECO:0000256" key="1">
    <source>
        <dbReference type="ARBA" id="ARBA00004196"/>
    </source>
</evidence>
<feature type="domain" description="Thioredoxin" evidence="6">
    <location>
        <begin position="280"/>
        <end position="415"/>
    </location>
</feature>
<evidence type="ECO:0000256" key="3">
    <source>
        <dbReference type="ARBA" id="ARBA00023157"/>
    </source>
</evidence>
<sequence>MDRSQRSRAGLLIGRPGGGRERLPPGSATSTPAAAAPGPTPDDPVYFDFIFNAENVKLEADIDSLIESMKIINSTENEIFYIFLKNLKQYNRKFSLLKSLLDEYSTGDSFYTTLSEEFIDIQYTNSQKLIDLIERLPGSVASAVIKMNLLPLIHPSIRGSALFQFYKDHYFDLVSFTDERLINSRVYDTKIIEYLGFFKNPELNTQEQEQAYIPGVDNIMDKASFNPVIYDYVLNFLIDGFDKLKSELVLVHIADNYIEGGCETNNKKLLEKRLEGYKKMAIGEKVPDIIMLDENGKQVRLYELKNDYILVLFWASWCPHCTNMMPRLKKWYETRSINLQVFAVSIDSSRFAWEEHLMLNNFPWINTCTFAGWNDKAARDYNLYATPTMFLLDRSRKIIAKPMTFREFRKEVDKL</sequence>
<dbReference type="InterPro" id="IPR013766">
    <property type="entry name" value="Thioredoxin_domain"/>
</dbReference>
<feature type="region of interest" description="Disordered" evidence="5">
    <location>
        <begin position="1"/>
        <end position="40"/>
    </location>
</feature>
<keyword evidence="2" id="KW-0201">Cytochrome c-type biogenesis</keyword>
<accession>D9PFH7</accession>
<comment type="subcellular location">
    <subcellularLocation>
        <location evidence="1">Cell envelope</location>
    </subcellularLocation>
</comment>
<evidence type="ECO:0000256" key="4">
    <source>
        <dbReference type="ARBA" id="ARBA00023284"/>
    </source>
</evidence>
<dbReference type="AlphaFoldDB" id="D9PFH7"/>
<reference evidence="7" key="2">
    <citation type="journal article" date="2011" name="Microb. Ecol.">
        <title>Taxonomic and Functional Metagenomic Profiling of the Microbial Community in the Anoxic Sediment of a Sub-saline Shallow Lake (Laguna de Carrizo, Central Spain).</title>
        <authorList>
            <person name="Ferrer M."/>
            <person name="Guazzaroni M.E."/>
            <person name="Richter M."/>
            <person name="Garcia-Salamanca A."/>
            <person name="Yarza P."/>
            <person name="Suarez-Suarez A."/>
            <person name="Solano J."/>
            <person name="Alcaide M."/>
            <person name="van Dillewijn P."/>
            <person name="Molina-Henares M.A."/>
            <person name="Lopez-Cortes N."/>
            <person name="Al-Ramahi Y."/>
            <person name="Guerrero C."/>
            <person name="Acosta A."/>
            <person name="de Eugenio L.I."/>
            <person name="Martinez V."/>
            <person name="Marques S."/>
            <person name="Rojo F."/>
            <person name="Santero E."/>
            <person name="Genilloud O."/>
            <person name="Perez-Perez J."/>
            <person name="Rossello-Mora R."/>
            <person name="Ramos J.L."/>
        </authorList>
    </citation>
    <scope>NUCLEOTIDE SEQUENCE</scope>
</reference>
<dbReference type="Gene3D" id="3.40.30.10">
    <property type="entry name" value="Glutaredoxin"/>
    <property type="match status" value="1"/>
</dbReference>
<dbReference type="PROSITE" id="PS51352">
    <property type="entry name" value="THIOREDOXIN_2"/>
    <property type="match status" value="1"/>
</dbReference>
<dbReference type="EMBL" id="ADZX01000069">
    <property type="protein sequence ID" value="EFK97685.1"/>
    <property type="molecule type" value="Genomic_DNA"/>
</dbReference>
<dbReference type="Pfam" id="PF00578">
    <property type="entry name" value="AhpC-TSA"/>
    <property type="match status" value="1"/>
</dbReference>
<proteinExistence type="predicted"/>
<comment type="caution">
    <text evidence="7">The sequence shown here is derived from an EMBL/GenBank/DDBJ whole genome shotgun (WGS) entry which is preliminary data.</text>
</comment>
<dbReference type="InterPro" id="IPR036249">
    <property type="entry name" value="Thioredoxin-like_sf"/>
</dbReference>